<organism evidence="4">
    <name type="scientific">Rodentolepis nana</name>
    <name type="common">Dwarf tapeworm</name>
    <name type="synonym">Hymenolepis nana</name>
    <dbReference type="NCBI Taxonomy" id="102285"/>
    <lineage>
        <taxon>Eukaryota</taxon>
        <taxon>Metazoa</taxon>
        <taxon>Spiralia</taxon>
        <taxon>Lophotrochozoa</taxon>
        <taxon>Platyhelminthes</taxon>
        <taxon>Cestoda</taxon>
        <taxon>Eucestoda</taxon>
        <taxon>Cyclophyllidea</taxon>
        <taxon>Hymenolepididae</taxon>
        <taxon>Rodentolepis</taxon>
    </lineage>
</organism>
<name>A0A0R3TLL7_RODNA</name>
<sequence>MSAEGVGVLLRRFVALCQRECEISPHNYPFNRLPSEWLRLSEDLTTLLHSCPPSRLAILSFVHPVIVGYLHSISNKPVDISSPLKRKSLPSATPVETFILEVLSAALEVCKWEASAQYQSNSFTAELCTFALGLLAPMRSPAYCNSECSMKRKLRNHGGPGPSSGLIQKRFKGTPSGLANASEDSVSEVDDLSGNESSASRNYESDSDALVVIEDDLQEHVKTGEKETDIAPDLHPNKFNLALLGKIFAYSEVVKQLLRIVFTCMVSQRYSTAASVERLVLCAVPAEVRCSSLSIYTPSHAMDRTACVPHWCIKWLIKQVADAVGQNSCNQSIIDRFCRHLLDVCLRGPHRNPGIEYSRFWAITGLANLVYVGIYFPYQLHSSLTSWLEEKFSELDKATPLTSNLIHVLISLIVLSPRDPSNLDVLPQRNRPRPSALSVARGFLSHDFHTTFPCSHAREFVSICTSMRQIALKTACHFLTRLLGDYKAMESVILKLLKGIPNGPYQDLEDAVVDGICSVSEDCALQCTNLLIAIHSDAPSFSKASTVSQGILSKILSRLESFMFYKERNRLSEVPSFLTSDVKAEDNKLMQMFMEKGYSFAGLLLTIIFSYSRSDELSQQFFKRIVLWNVGDTKYQVNKSACPLLHFFSLLSEWIGLNRADSSTTRKFLKGCLEDVLDTITKLCSWVERKKALVNILWLLKREGAFLKSEDGVLREAWLNNTVNVALPKLTDLLLVMVEEPGELAAFDVALRIFEEIDLNFRGFSRSPADSIVIGRMLASISAVLLRKVDETTFKTRENILGPYKRVLTLLEALSNSNKLIRSSALVHLAQAACKRYVPKERFLIFEPSVVSTLQDSAHSTSDLLIDNPPSELTNKVTVTKGQLIRRNPSVANSAKGDGKDDIHSSEYKPSTALWVHLVRRLLMTSEIEEFDYEKQLCFGGTLEDCILPHGMQLRQTDFVKLSPPSLRGSKDIPESQLQQQNPDQYDLGYHWFQLRQTYLHIRTPPKVQPNAKVVINEPYEPDLDRIMALLRVFVSEWRDGRPTNSERVLWAFLDLLLSPPSDKANLKDSSPFPAPRLILGLLLGLEAAWNSPLAPQVPLPTFENEKEVQSTLGAFPIPGFPDLAKRRARMMAVNNGHRGVDTNSKLYKATEFLVTRLAQYPYIPPSKKDAPEHKLPPPPIEHLLRLLTPREMKFFINDIRNRIRDCVADKDGATNGFFTITPEILCAITESHIMEEGIPELFPRLLTQYTSPLPHPAVEKITEQLEKILSMEEVSVNEAPAIRITSDGEIEEENELDKTIDLEESCDMSMSQ</sequence>
<reference evidence="2 3" key="2">
    <citation type="submission" date="2018-11" db="EMBL/GenBank/DDBJ databases">
        <authorList>
            <consortium name="Pathogen Informatics"/>
        </authorList>
    </citation>
    <scope>NUCLEOTIDE SEQUENCE [LARGE SCALE GENOMIC DNA]</scope>
</reference>
<gene>
    <name evidence="2" type="ORF">HNAJ_LOCUS8147</name>
</gene>
<evidence type="ECO:0000256" key="1">
    <source>
        <dbReference type="SAM" id="MobiDB-lite"/>
    </source>
</evidence>
<dbReference type="WBParaSite" id="HNAJ_0000815101-mRNA-1">
    <property type="protein sequence ID" value="HNAJ_0000815101-mRNA-1"/>
    <property type="gene ID" value="HNAJ_0000815101"/>
</dbReference>
<accession>A0A0R3TLL7</accession>
<dbReference type="EMBL" id="UZAE01012207">
    <property type="protein sequence ID" value="VDO04008.1"/>
    <property type="molecule type" value="Genomic_DNA"/>
</dbReference>
<dbReference type="Proteomes" id="UP000278807">
    <property type="component" value="Unassembled WGS sequence"/>
</dbReference>
<keyword evidence="3" id="KW-1185">Reference proteome</keyword>
<protein>
    <submittedName>
        <fullName evidence="4">Non-specific serine/threonine protein kinase</fullName>
    </submittedName>
</protein>
<evidence type="ECO:0000313" key="3">
    <source>
        <dbReference type="Proteomes" id="UP000278807"/>
    </source>
</evidence>
<reference evidence="4" key="1">
    <citation type="submission" date="2017-02" db="UniProtKB">
        <authorList>
            <consortium name="WormBaseParasite"/>
        </authorList>
    </citation>
    <scope>IDENTIFICATION</scope>
</reference>
<dbReference type="STRING" id="102285.A0A0R3TLL7"/>
<evidence type="ECO:0000313" key="4">
    <source>
        <dbReference type="WBParaSite" id="HNAJ_0000815101-mRNA-1"/>
    </source>
</evidence>
<proteinExistence type="predicted"/>
<feature type="region of interest" description="Disordered" evidence="1">
    <location>
        <begin position="174"/>
        <end position="205"/>
    </location>
</feature>
<evidence type="ECO:0000313" key="2">
    <source>
        <dbReference type="EMBL" id="VDO04008.1"/>
    </source>
</evidence>
<dbReference type="OrthoDB" id="6249863at2759"/>